<evidence type="ECO:0000313" key="10">
    <source>
        <dbReference type="EMBL" id="MDZ5662588.1"/>
    </source>
</evidence>
<dbReference type="PANTHER" id="PTHR43856">
    <property type="entry name" value="CARDIOLIPIN HYDROLASE"/>
    <property type="match status" value="1"/>
</dbReference>
<gene>
    <name evidence="10" type="ORF">SFC79_12510</name>
</gene>
<sequence>MTRRPRPVAAALAAASAVLCLLAPLQASAPAAAERAASERASSAAAPAPGRSGCRSRSGTEVCFTSPPNVPDDPTVLDRASRLFDAAGAGDTIRVAMFRWDIEPPTDALLAAQRRGAVVLLVGDDDLRLNRSGRRLIETLEAQDPARTNVTICRGACLPWRAPGPFPDSQDVQHLKFYLTEIGGVQSFITSSANLEDRQYRQYNSFLKIDDPGLYAFGLDYFARLEAQSLSVRGTRWDDRRKTWSSGPITAAVYPSRKDLLLSTLRDVSCTRGARDVSAMFAVIQRADVRAELARLSRAGCRVRIVTSRDTVENWLQTPLPSGDIPDGQVRTVLTHDKMLAVDARFRGRPTRLVVTGTSNTTCGGLLYNDEVMVRVVGDTWLHRQYLAHFDDAYARAHQSRTRIMPVMKPCRA</sequence>
<accession>A0ABU5KCJ4</accession>
<dbReference type="Pfam" id="PF13091">
    <property type="entry name" value="PLDc_2"/>
    <property type="match status" value="1"/>
</dbReference>
<evidence type="ECO:0000256" key="7">
    <source>
        <dbReference type="SAM" id="MobiDB-lite"/>
    </source>
</evidence>
<keyword evidence="4" id="KW-0378">Hydrolase</keyword>
<keyword evidence="11" id="KW-1185">Reference proteome</keyword>
<keyword evidence="6" id="KW-0443">Lipid metabolism</keyword>
<feature type="compositionally biased region" description="Low complexity" evidence="7">
    <location>
        <begin position="40"/>
        <end position="53"/>
    </location>
</feature>
<evidence type="ECO:0000256" key="5">
    <source>
        <dbReference type="ARBA" id="ARBA00022963"/>
    </source>
</evidence>
<organism evidence="10 11">
    <name type="scientific">Nocardioides renjunii</name>
    <dbReference type="NCBI Taxonomy" id="3095075"/>
    <lineage>
        <taxon>Bacteria</taxon>
        <taxon>Bacillati</taxon>
        <taxon>Actinomycetota</taxon>
        <taxon>Actinomycetes</taxon>
        <taxon>Propionibacteriales</taxon>
        <taxon>Nocardioidaceae</taxon>
        <taxon>Nocardioides</taxon>
    </lineage>
</organism>
<dbReference type="Proteomes" id="UP001291999">
    <property type="component" value="Unassembled WGS sequence"/>
</dbReference>
<dbReference type="InterPro" id="IPR051406">
    <property type="entry name" value="PLD_domain"/>
</dbReference>
<reference evidence="10 11" key="1">
    <citation type="submission" date="2023-11" db="EMBL/GenBank/DDBJ databases">
        <title>Novel species in genus Nocardioides.</title>
        <authorList>
            <person name="Zhou H."/>
        </authorList>
    </citation>
    <scope>NUCLEOTIDE SEQUENCE [LARGE SCALE GENOMIC DNA]</scope>
    <source>
        <strain evidence="10 11">S-58</strain>
    </source>
</reference>
<comment type="catalytic activity">
    <reaction evidence="1">
        <text>a 1,2-diacyl-sn-glycero-3-phosphocholine + H2O = a 1,2-diacyl-sn-glycero-3-phosphate + choline + H(+)</text>
        <dbReference type="Rhea" id="RHEA:14445"/>
        <dbReference type="ChEBI" id="CHEBI:15354"/>
        <dbReference type="ChEBI" id="CHEBI:15377"/>
        <dbReference type="ChEBI" id="CHEBI:15378"/>
        <dbReference type="ChEBI" id="CHEBI:57643"/>
        <dbReference type="ChEBI" id="CHEBI:58608"/>
        <dbReference type="EC" id="3.1.4.4"/>
    </reaction>
</comment>
<keyword evidence="8" id="KW-0732">Signal</keyword>
<evidence type="ECO:0000313" key="11">
    <source>
        <dbReference type="Proteomes" id="UP001291999"/>
    </source>
</evidence>
<feature type="chain" id="PRO_5046708452" description="phospholipase D" evidence="8">
    <location>
        <begin position="30"/>
        <end position="413"/>
    </location>
</feature>
<dbReference type="InterPro" id="IPR025202">
    <property type="entry name" value="PLD-like_dom"/>
</dbReference>
<proteinExistence type="inferred from homology"/>
<evidence type="ECO:0000256" key="1">
    <source>
        <dbReference type="ARBA" id="ARBA00000798"/>
    </source>
</evidence>
<protein>
    <recommendedName>
        <fullName evidence="3">phospholipase D</fullName>
        <ecNumber evidence="3">3.1.4.4</ecNumber>
    </recommendedName>
</protein>
<feature type="domain" description="Phospholipase D-like" evidence="9">
    <location>
        <begin position="280"/>
        <end position="391"/>
    </location>
</feature>
<dbReference type="EC" id="3.1.4.4" evidence="3"/>
<dbReference type="PANTHER" id="PTHR43856:SF1">
    <property type="entry name" value="MITOCHONDRIAL CARDIOLIPIN HYDROLASE"/>
    <property type="match status" value="1"/>
</dbReference>
<evidence type="ECO:0000256" key="4">
    <source>
        <dbReference type="ARBA" id="ARBA00022801"/>
    </source>
</evidence>
<name>A0ABU5KCJ4_9ACTN</name>
<feature type="region of interest" description="Disordered" evidence="7">
    <location>
        <begin position="40"/>
        <end position="60"/>
    </location>
</feature>
<evidence type="ECO:0000256" key="8">
    <source>
        <dbReference type="SAM" id="SignalP"/>
    </source>
</evidence>
<dbReference type="SUPFAM" id="SSF56024">
    <property type="entry name" value="Phospholipase D/nuclease"/>
    <property type="match status" value="2"/>
</dbReference>
<dbReference type="RefSeq" id="WP_322424608.1">
    <property type="nucleotide sequence ID" value="NZ_JAXQPW010000004.1"/>
</dbReference>
<evidence type="ECO:0000256" key="6">
    <source>
        <dbReference type="ARBA" id="ARBA00023098"/>
    </source>
</evidence>
<feature type="signal peptide" evidence="8">
    <location>
        <begin position="1"/>
        <end position="29"/>
    </location>
</feature>
<dbReference type="Gene3D" id="3.30.870.10">
    <property type="entry name" value="Endonuclease Chain A"/>
    <property type="match status" value="2"/>
</dbReference>
<evidence type="ECO:0000256" key="2">
    <source>
        <dbReference type="ARBA" id="ARBA00008664"/>
    </source>
</evidence>
<keyword evidence="5" id="KW-0442">Lipid degradation</keyword>
<comment type="caution">
    <text evidence="10">The sequence shown here is derived from an EMBL/GenBank/DDBJ whole genome shotgun (WGS) entry which is preliminary data.</text>
</comment>
<evidence type="ECO:0000256" key="3">
    <source>
        <dbReference type="ARBA" id="ARBA00012027"/>
    </source>
</evidence>
<dbReference type="EMBL" id="JAXQPW010000004">
    <property type="protein sequence ID" value="MDZ5662588.1"/>
    <property type="molecule type" value="Genomic_DNA"/>
</dbReference>
<comment type="similarity">
    <text evidence="2">Belongs to the phospholipase D family.</text>
</comment>
<evidence type="ECO:0000259" key="9">
    <source>
        <dbReference type="Pfam" id="PF13091"/>
    </source>
</evidence>